<dbReference type="RefSeq" id="WP_092206668.1">
    <property type="nucleotide sequence ID" value="NZ_FOVN01000001.1"/>
</dbReference>
<dbReference type="PANTHER" id="PTHR23150:SF19">
    <property type="entry name" value="FORMYLGLYCINE-GENERATING ENZYME"/>
    <property type="match status" value="1"/>
</dbReference>
<evidence type="ECO:0000259" key="1">
    <source>
        <dbReference type="Pfam" id="PF03781"/>
    </source>
</evidence>
<dbReference type="InterPro" id="IPR042095">
    <property type="entry name" value="SUMF_sf"/>
</dbReference>
<dbReference type="AlphaFoldDB" id="A0A1I4ZY36"/>
<dbReference type="InterPro" id="IPR005532">
    <property type="entry name" value="SUMF_dom"/>
</dbReference>
<reference evidence="3" key="1">
    <citation type="submission" date="2016-10" db="EMBL/GenBank/DDBJ databases">
        <authorList>
            <person name="Varghese N."/>
            <person name="Submissions S."/>
        </authorList>
    </citation>
    <scope>NUCLEOTIDE SEQUENCE [LARGE SCALE GENOMIC DNA]</scope>
    <source>
        <strain evidence="3">DSM 23925</strain>
    </source>
</reference>
<protein>
    <submittedName>
        <fullName evidence="2">Formylglycine-generating enzyme, required for sulfatase activity, contains SUMF1/FGE domain</fullName>
    </submittedName>
</protein>
<dbReference type="Gene3D" id="3.90.1580.10">
    <property type="entry name" value="paralog of FGE (formylglycine-generating enzyme)"/>
    <property type="match status" value="1"/>
</dbReference>
<keyword evidence="3" id="KW-1185">Reference proteome</keyword>
<dbReference type="InterPro" id="IPR051043">
    <property type="entry name" value="Sulfatase_Mod_Factor_Kinase"/>
</dbReference>
<dbReference type="EMBL" id="FOVN01000001">
    <property type="protein sequence ID" value="SFN55112.1"/>
    <property type="molecule type" value="Genomic_DNA"/>
</dbReference>
<dbReference type="OrthoDB" id="9768004at2"/>
<dbReference type="PANTHER" id="PTHR23150">
    <property type="entry name" value="SULFATASE MODIFYING FACTOR 1, 2"/>
    <property type="match status" value="1"/>
</dbReference>
<dbReference type="InterPro" id="IPR016187">
    <property type="entry name" value="CTDL_fold"/>
</dbReference>
<sequence>MTQLTKHIGIAILLIVVYSCKNNNEQSSEQDSAKNTSLNKATPLGMVYIPGGTYIMGSGESYAENHEGPEVLVKVDAFYMDETEVTNAQFKKFIDETGYKTVSERPIDWEQIKKDLPQGTPKPHDSVLKPGSLVFSPPNHSVNLNDFSQWWSWVSGADWKHPEGPESSIDGKDNHPVVQIAFEDAQAYAKWAGKRLPTEAEWEFASRGSDNNNQFVWGKELTPQGAYLANFFQGDFPHNNTKLDGFAASAPVKTYPENIFGLYDMIGNVWEWTTDWYRPDTKKMYLANGTKLCYNPTGPDSSYDPNDPYVTEKRVIKGGSFLCSDQYCSNYRSTSRMATSVDSGQNHLGFRCVQDIK</sequence>
<dbReference type="Pfam" id="PF03781">
    <property type="entry name" value="FGE-sulfatase"/>
    <property type="match status" value="1"/>
</dbReference>
<dbReference type="Proteomes" id="UP000198705">
    <property type="component" value="Unassembled WGS sequence"/>
</dbReference>
<dbReference type="GO" id="GO:0120147">
    <property type="term" value="F:formylglycine-generating oxidase activity"/>
    <property type="evidence" value="ECO:0007669"/>
    <property type="project" value="TreeGrafter"/>
</dbReference>
<gene>
    <name evidence="2" type="ORF">SAMN04487989_1011179</name>
</gene>
<evidence type="ECO:0000313" key="2">
    <source>
        <dbReference type="EMBL" id="SFN55112.1"/>
    </source>
</evidence>
<dbReference type="SUPFAM" id="SSF56436">
    <property type="entry name" value="C-type lectin-like"/>
    <property type="match status" value="1"/>
</dbReference>
<feature type="domain" description="Sulfatase-modifying factor enzyme-like" evidence="1">
    <location>
        <begin position="45"/>
        <end position="353"/>
    </location>
</feature>
<proteinExistence type="predicted"/>
<accession>A0A1I4ZY36</accession>
<dbReference type="STRING" id="649333.SAMN04487989_1011179"/>
<dbReference type="PROSITE" id="PS51257">
    <property type="entry name" value="PROKAR_LIPOPROTEIN"/>
    <property type="match status" value="1"/>
</dbReference>
<evidence type="ECO:0000313" key="3">
    <source>
        <dbReference type="Proteomes" id="UP000198705"/>
    </source>
</evidence>
<organism evidence="2 3">
    <name type="scientific">Bizionia echini</name>
    <dbReference type="NCBI Taxonomy" id="649333"/>
    <lineage>
        <taxon>Bacteria</taxon>
        <taxon>Pseudomonadati</taxon>
        <taxon>Bacteroidota</taxon>
        <taxon>Flavobacteriia</taxon>
        <taxon>Flavobacteriales</taxon>
        <taxon>Flavobacteriaceae</taxon>
        <taxon>Bizionia</taxon>
    </lineage>
</organism>
<name>A0A1I4ZY36_9FLAO</name>